<reference evidence="5 6" key="1">
    <citation type="submission" date="2020-02" db="EMBL/GenBank/DDBJ databases">
        <authorList>
            <person name="Kim M.K."/>
        </authorList>
    </citation>
    <scope>NUCLEOTIDE SEQUENCE [LARGE SCALE GENOMIC DNA]</scope>
    <source>
        <strain evidence="5 6">BT327</strain>
    </source>
</reference>
<sequence>MIQVQDLKLEEDVLPFFNFTNNVYAEDKLLYLLQTVPASEMEVTARTGIIKGMISNWAIVGELTYRRLDLLEVYALTENLAGTGLGAPESKLKRWLRLWFYESERSQVQAKLVQLILLLNGLQQQYLNRLNSAFYPEPFKTELTNAVAFLNKLNLASRTNLVHEHRFGISDIVDFWDQLATIDSQEMRSFWSFLFSFEAYWSVAKAVQTHEFAFATFEDDTFAITDFYHPIVKKPVKNSIALDDRQNVLLLTGPNMSGKSTLLKAVSLCVYLARVGFPVPAAACTVPFFGAVAVAINLNDNLRDGYSHFMAEINNLKAVLQATQNGTRCFAVFDEIFRGTNVDDALEITQATINGLATIAGSYFLVSTHLLQLEEQLNPENSASIQKCCVECHLVNGLPTFTYKLHQGWSQLKIGKILFEKEGLAALLENKVLA</sequence>
<dbReference type="InterPro" id="IPR000432">
    <property type="entry name" value="DNA_mismatch_repair_MutS_C"/>
</dbReference>
<keyword evidence="1" id="KW-0547">Nucleotide-binding</keyword>
<evidence type="ECO:0000256" key="1">
    <source>
        <dbReference type="ARBA" id="ARBA00022741"/>
    </source>
</evidence>
<dbReference type="AlphaFoldDB" id="A0A6B3LU84"/>
<evidence type="ECO:0000259" key="4">
    <source>
        <dbReference type="SMART" id="SM00534"/>
    </source>
</evidence>
<comment type="caution">
    <text evidence="5">The sequence shown here is derived from an EMBL/GenBank/DDBJ whole genome shotgun (WGS) entry which is preliminary data.</text>
</comment>
<keyword evidence="3" id="KW-0238">DNA-binding</keyword>
<dbReference type="GO" id="GO:0140664">
    <property type="term" value="F:ATP-dependent DNA damage sensor activity"/>
    <property type="evidence" value="ECO:0007669"/>
    <property type="project" value="InterPro"/>
</dbReference>
<dbReference type="GO" id="GO:0006298">
    <property type="term" value="P:mismatch repair"/>
    <property type="evidence" value="ECO:0007669"/>
    <property type="project" value="InterPro"/>
</dbReference>
<dbReference type="RefSeq" id="WP_163913091.1">
    <property type="nucleotide sequence ID" value="NZ_JAAGWD010000002.1"/>
</dbReference>
<dbReference type="PANTHER" id="PTHR11361">
    <property type="entry name" value="DNA MISMATCH REPAIR PROTEIN MUTS FAMILY MEMBER"/>
    <property type="match status" value="1"/>
</dbReference>
<proteinExistence type="predicted"/>
<accession>A0A6B3LU84</accession>
<feature type="domain" description="DNA mismatch repair proteins mutS family" evidence="4">
    <location>
        <begin position="246"/>
        <end position="429"/>
    </location>
</feature>
<dbReference type="Proteomes" id="UP000474777">
    <property type="component" value="Unassembled WGS sequence"/>
</dbReference>
<dbReference type="SMART" id="SM00534">
    <property type="entry name" value="MUTSac"/>
    <property type="match status" value="1"/>
</dbReference>
<dbReference type="GO" id="GO:0005524">
    <property type="term" value="F:ATP binding"/>
    <property type="evidence" value="ECO:0007669"/>
    <property type="project" value="UniProtKB-KW"/>
</dbReference>
<dbReference type="SUPFAM" id="SSF52540">
    <property type="entry name" value="P-loop containing nucleoside triphosphate hydrolases"/>
    <property type="match status" value="1"/>
</dbReference>
<dbReference type="PANTHER" id="PTHR11361:SF99">
    <property type="entry name" value="DNA MISMATCH REPAIR PROTEIN"/>
    <property type="match status" value="1"/>
</dbReference>
<evidence type="ECO:0000256" key="3">
    <source>
        <dbReference type="ARBA" id="ARBA00023125"/>
    </source>
</evidence>
<dbReference type="InterPro" id="IPR045076">
    <property type="entry name" value="MutS"/>
</dbReference>
<dbReference type="Gene3D" id="3.40.50.300">
    <property type="entry name" value="P-loop containing nucleotide triphosphate hydrolases"/>
    <property type="match status" value="1"/>
</dbReference>
<evidence type="ECO:0000256" key="2">
    <source>
        <dbReference type="ARBA" id="ARBA00022840"/>
    </source>
</evidence>
<name>A0A6B3LU84_9BACT</name>
<keyword evidence="2" id="KW-0067">ATP-binding</keyword>
<dbReference type="GO" id="GO:0030983">
    <property type="term" value="F:mismatched DNA binding"/>
    <property type="evidence" value="ECO:0007669"/>
    <property type="project" value="InterPro"/>
</dbReference>
<dbReference type="Pfam" id="PF00488">
    <property type="entry name" value="MutS_V"/>
    <property type="match status" value="1"/>
</dbReference>
<keyword evidence="6" id="KW-1185">Reference proteome</keyword>
<dbReference type="InterPro" id="IPR027417">
    <property type="entry name" value="P-loop_NTPase"/>
</dbReference>
<evidence type="ECO:0000313" key="5">
    <source>
        <dbReference type="EMBL" id="NEM97054.1"/>
    </source>
</evidence>
<gene>
    <name evidence="5" type="ORF">GXP69_05040</name>
</gene>
<dbReference type="GO" id="GO:0005829">
    <property type="term" value="C:cytosol"/>
    <property type="evidence" value="ECO:0007669"/>
    <property type="project" value="TreeGrafter"/>
</dbReference>
<dbReference type="EMBL" id="JAAGWD010000002">
    <property type="protein sequence ID" value="NEM97054.1"/>
    <property type="molecule type" value="Genomic_DNA"/>
</dbReference>
<organism evidence="5 6">
    <name type="scientific">Pontibacter burrus</name>
    <dbReference type="NCBI Taxonomy" id="2704466"/>
    <lineage>
        <taxon>Bacteria</taxon>
        <taxon>Pseudomonadati</taxon>
        <taxon>Bacteroidota</taxon>
        <taxon>Cytophagia</taxon>
        <taxon>Cytophagales</taxon>
        <taxon>Hymenobacteraceae</taxon>
        <taxon>Pontibacter</taxon>
    </lineage>
</organism>
<evidence type="ECO:0000313" key="6">
    <source>
        <dbReference type="Proteomes" id="UP000474777"/>
    </source>
</evidence>
<protein>
    <recommendedName>
        <fullName evidence="4">DNA mismatch repair proteins mutS family domain-containing protein</fullName>
    </recommendedName>
</protein>